<evidence type="ECO:0000256" key="3">
    <source>
        <dbReference type="ARBA" id="ARBA00023125"/>
    </source>
</evidence>
<protein>
    <recommendedName>
        <fullName evidence="8">DNA/RNA helicase</fullName>
    </recommendedName>
</protein>
<organism evidence="6 7">
    <name type="scientific">Paenibacillus vini</name>
    <dbReference type="NCBI Taxonomy" id="1476024"/>
    <lineage>
        <taxon>Bacteria</taxon>
        <taxon>Bacillati</taxon>
        <taxon>Bacillota</taxon>
        <taxon>Bacilli</taxon>
        <taxon>Bacillales</taxon>
        <taxon>Paenibacillaceae</taxon>
        <taxon>Paenibacillus</taxon>
    </lineage>
</organism>
<keyword evidence="7" id="KW-1185">Reference proteome</keyword>
<evidence type="ECO:0000313" key="7">
    <source>
        <dbReference type="Proteomes" id="UP000679992"/>
    </source>
</evidence>
<dbReference type="Gene3D" id="3.40.50.300">
    <property type="entry name" value="P-loop containing nucleotide triphosphate hydrolases"/>
    <property type="match status" value="2"/>
</dbReference>
<dbReference type="PANTHER" id="PTHR30580">
    <property type="entry name" value="PRIMOSOMAL PROTEIN N"/>
    <property type="match status" value="1"/>
</dbReference>
<dbReference type="InterPro" id="IPR027417">
    <property type="entry name" value="P-loop_NTPase"/>
</dbReference>
<dbReference type="PANTHER" id="PTHR30580:SF1">
    <property type="entry name" value="COMF OPERON PROTEIN 1"/>
    <property type="match status" value="1"/>
</dbReference>
<dbReference type="SUPFAM" id="SSF52540">
    <property type="entry name" value="P-loop containing nucleoside triphosphate hydrolases"/>
    <property type="match status" value="1"/>
</dbReference>
<evidence type="ECO:0000259" key="5">
    <source>
        <dbReference type="PROSITE" id="PS51194"/>
    </source>
</evidence>
<dbReference type="EMBL" id="BOSL01000001">
    <property type="protein sequence ID" value="GIP51594.1"/>
    <property type="molecule type" value="Genomic_DNA"/>
</dbReference>
<reference evidence="6 7" key="1">
    <citation type="submission" date="2021-03" db="EMBL/GenBank/DDBJ databases">
        <title>Antimicrobial resistance genes in bacteria isolated from Japanese honey, and their potential for conferring macrolide and lincosamide resistance in the American foulbrood pathogen Paenibacillus larvae.</title>
        <authorList>
            <person name="Okamoto M."/>
            <person name="Kumagai M."/>
            <person name="Kanamori H."/>
            <person name="Takamatsu D."/>
        </authorList>
    </citation>
    <scope>NUCLEOTIDE SEQUENCE [LARGE SCALE GENOMIC DNA]</scope>
    <source>
        <strain evidence="6 7">J42TS3</strain>
    </source>
</reference>
<comment type="caution">
    <text evidence="6">The sequence shown here is derived from an EMBL/GenBank/DDBJ whole genome shotgun (WGS) entry which is preliminary data.</text>
</comment>
<evidence type="ECO:0000256" key="2">
    <source>
        <dbReference type="ARBA" id="ARBA00022840"/>
    </source>
</evidence>
<dbReference type="Pfam" id="PF00270">
    <property type="entry name" value="DEAD"/>
    <property type="match status" value="1"/>
</dbReference>
<dbReference type="InterPro" id="IPR011545">
    <property type="entry name" value="DEAD/DEAH_box_helicase_dom"/>
</dbReference>
<name>A0ABQ4M6H0_9BACL</name>
<dbReference type="PROSITE" id="PS51192">
    <property type="entry name" value="HELICASE_ATP_BIND_1"/>
    <property type="match status" value="1"/>
</dbReference>
<proteinExistence type="predicted"/>
<dbReference type="SMART" id="SM00487">
    <property type="entry name" value="DEXDc"/>
    <property type="match status" value="1"/>
</dbReference>
<dbReference type="PROSITE" id="PS51194">
    <property type="entry name" value="HELICASE_CTER"/>
    <property type="match status" value="1"/>
</dbReference>
<feature type="domain" description="Helicase ATP-binding" evidence="4">
    <location>
        <begin position="374"/>
        <end position="526"/>
    </location>
</feature>
<gene>
    <name evidence="6" type="ORF">J42TS3_06290</name>
</gene>
<dbReference type="InterPro" id="IPR014001">
    <property type="entry name" value="Helicase_ATP-bd"/>
</dbReference>
<keyword evidence="3" id="KW-0238">DNA-binding</keyword>
<accession>A0ABQ4M6H0</accession>
<feature type="domain" description="Helicase C-terminal" evidence="5">
    <location>
        <begin position="555"/>
        <end position="711"/>
    </location>
</feature>
<sequence>MKASLYAIRLEQGWELGVSLDCRVDLWWWVKGKEKCEVDSIRGDFEEKVAGEGEQIASPRVLVFVLLSGLMPLGWAVLLRDGFRSSREMDYWEPKEWMSYIASNLKFFLEGDRDPGNSPRLETPCLLWTNEEKGSPQAEREQVMDAAMNWEELQLEAARIADALEDRSLLEAELQQLLTERLPELSRGWRSAVQLAHLQGRVQLTSGVALADARPARGRRLGRRAPELRCRRCGSGVHRRTPCGSCGCSGCAYCEACLALGRSRSCALLLRGSSAIAVPPPAPAGVGGTAGPPTASQLDRWGLSPAQREAAGAALQFLAQQLPKAAAPEARTAPVVPQRGWARLLPRRAAPQAAPAPASPLATRPAVMLAFGSAPPVRRPPRFLLWAVTGAGKTEMIFPLLGYVLDRGGKVLVATPRRDVVLELAPRLAKAFPNEKMAVLYGGSPQRWEEGRLFLSTTHQLLRFSHAFDLVVIDELDAFPYHNDPMLAYAAENSCKVEGRFIYLSATPPANLQREVRAGRLPHAKVPARFHGHPLPVPRRIHMESVEACLRRRIFRKELISSLETSIRRGAQVFVFVSRIRHIEPVVALLRSHFPGLPIEGTSSQDKSRSDHVLDFRAANTRLLVTTTILERGVTVPKSDVYILDADSELFDEASLVQMSGRAGRSKDDPRGTVVFVSKEWTKSQKNAMRQIRSMNVIAGKNGFLKEKKEAVSG</sequence>
<evidence type="ECO:0000313" key="6">
    <source>
        <dbReference type="EMBL" id="GIP51594.1"/>
    </source>
</evidence>
<evidence type="ECO:0000259" key="4">
    <source>
        <dbReference type="PROSITE" id="PS51192"/>
    </source>
</evidence>
<evidence type="ECO:0008006" key="8">
    <source>
        <dbReference type="Google" id="ProtNLM"/>
    </source>
</evidence>
<dbReference type="Pfam" id="PF00271">
    <property type="entry name" value="Helicase_C"/>
    <property type="match status" value="1"/>
</dbReference>
<dbReference type="RefSeq" id="WP_213653720.1">
    <property type="nucleotide sequence ID" value="NZ_BOSL01000001.1"/>
</dbReference>
<dbReference type="Proteomes" id="UP000679992">
    <property type="component" value="Unassembled WGS sequence"/>
</dbReference>
<evidence type="ECO:0000256" key="1">
    <source>
        <dbReference type="ARBA" id="ARBA00022741"/>
    </source>
</evidence>
<keyword evidence="1" id="KW-0547">Nucleotide-binding</keyword>
<dbReference type="InterPro" id="IPR001650">
    <property type="entry name" value="Helicase_C-like"/>
</dbReference>
<dbReference type="SMART" id="SM00490">
    <property type="entry name" value="HELICc"/>
    <property type="match status" value="1"/>
</dbReference>
<keyword evidence="2" id="KW-0067">ATP-binding</keyword>